<feature type="domain" description="GH10" evidence="12">
    <location>
        <begin position="29"/>
        <end position="350"/>
    </location>
</feature>
<dbReference type="EC" id="3.2.1.8" evidence="10"/>
<keyword evidence="4 11" id="KW-0732">Signal</keyword>
<dbReference type="PRINTS" id="PR00134">
    <property type="entry name" value="GLHYDRLASE10"/>
</dbReference>
<sequence length="350" mass="40705">MNKNFKSLLFILFSFLFISCQPEPVEVCAIENQSLYQHYDFPVGVAIEPYQTAFFNENEPIIRTQFDRLTASNRFKADFIHPEENTFFWTQADLIIEYAEANNKSVHGHTLIWHEQLPTWMENFKGNRNEWEEMMKKHITTIASRYKGKVKAWDVVNEAFLEDGTLRPNIWYKNMGSSYIEKAFQYAHEADPGALLFYNDFNLALRPAKRKAALDLMKQLKFKGLPIHGIGMQSHIAISYPSELDLALAMKEITDAGFKLHISELDVAVNGNSSSSFKLNSELLQRQAKRYKFVFENYSKLEKQYQYGITIWGINDGESWIPGYFNREDYPLLFDETFSPKPAYCALINN</sequence>
<accession>A0A937AAI6</accession>
<keyword evidence="3" id="KW-0858">Xylan degradation</keyword>
<evidence type="ECO:0000256" key="11">
    <source>
        <dbReference type="SAM" id="SignalP"/>
    </source>
</evidence>
<dbReference type="SMART" id="SM00633">
    <property type="entry name" value="Glyco_10"/>
    <property type="match status" value="1"/>
</dbReference>
<dbReference type="EMBL" id="JAERQG010000002">
    <property type="protein sequence ID" value="MBL0765300.1"/>
    <property type="molecule type" value="Genomic_DNA"/>
</dbReference>
<name>A0A937AAI6_9BACT</name>
<keyword evidence="5 10" id="KW-0378">Hydrolase</keyword>
<dbReference type="Gene3D" id="3.20.20.80">
    <property type="entry name" value="Glycosidases"/>
    <property type="match status" value="1"/>
</dbReference>
<dbReference type="GO" id="GO:0031176">
    <property type="term" value="F:endo-1,4-beta-xylanase activity"/>
    <property type="evidence" value="ECO:0007669"/>
    <property type="project" value="UniProtKB-EC"/>
</dbReference>
<dbReference type="PANTHER" id="PTHR31490">
    <property type="entry name" value="GLYCOSYL HYDROLASE"/>
    <property type="match status" value="1"/>
</dbReference>
<feature type="chain" id="PRO_5037552732" description="Beta-xylanase" evidence="11">
    <location>
        <begin position="23"/>
        <end position="350"/>
    </location>
</feature>
<evidence type="ECO:0000256" key="8">
    <source>
        <dbReference type="ARBA" id="ARBA00023326"/>
    </source>
</evidence>
<feature type="signal peptide" evidence="11">
    <location>
        <begin position="1"/>
        <end position="22"/>
    </location>
</feature>
<evidence type="ECO:0000313" key="13">
    <source>
        <dbReference type="EMBL" id="MBL0765300.1"/>
    </source>
</evidence>
<keyword evidence="6 10" id="KW-0119">Carbohydrate metabolism</keyword>
<comment type="similarity">
    <text evidence="2 10">Belongs to the glycosyl hydrolase 10 (cellulase F) family.</text>
</comment>
<evidence type="ECO:0000256" key="2">
    <source>
        <dbReference type="ARBA" id="ARBA00007495"/>
    </source>
</evidence>
<keyword evidence="14" id="KW-1185">Reference proteome</keyword>
<evidence type="ECO:0000259" key="12">
    <source>
        <dbReference type="PROSITE" id="PS51760"/>
    </source>
</evidence>
<dbReference type="InterPro" id="IPR001000">
    <property type="entry name" value="GH10_dom"/>
</dbReference>
<evidence type="ECO:0000256" key="1">
    <source>
        <dbReference type="ARBA" id="ARBA00000681"/>
    </source>
</evidence>
<dbReference type="PROSITE" id="PS51760">
    <property type="entry name" value="GH10_2"/>
    <property type="match status" value="1"/>
</dbReference>
<evidence type="ECO:0000256" key="7">
    <source>
        <dbReference type="ARBA" id="ARBA00023295"/>
    </source>
</evidence>
<protein>
    <recommendedName>
        <fullName evidence="10">Beta-xylanase</fullName>
        <ecNumber evidence="10">3.2.1.8</ecNumber>
    </recommendedName>
</protein>
<evidence type="ECO:0000256" key="5">
    <source>
        <dbReference type="ARBA" id="ARBA00022801"/>
    </source>
</evidence>
<evidence type="ECO:0000256" key="6">
    <source>
        <dbReference type="ARBA" id="ARBA00023277"/>
    </source>
</evidence>
<dbReference type="InterPro" id="IPR031158">
    <property type="entry name" value="GH10_AS"/>
</dbReference>
<dbReference type="AlphaFoldDB" id="A0A937AAI6"/>
<dbReference type="Pfam" id="PF00331">
    <property type="entry name" value="Glyco_hydro_10"/>
    <property type="match status" value="1"/>
</dbReference>
<dbReference type="GO" id="GO:0045493">
    <property type="term" value="P:xylan catabolic process"/>
    <property type="evidence" value="ECO:0007669"/>
    <property type="project" value="UniProtKB-KW"/>
</dbReference>
<evidence type="ECO:0000256" key="3">
    <source>
        <dbReference type="ARBA" id="ARBA00022651"/>
    </source>
</evidence>
<dbReference type="PROSITE" id="PS51257">
    <property type="entry name" value="PROKAR_LIPOPROTEIN"/>
    <property type="match status" value="1"/>
</dbReference>
<dbReference type="SUPFAM" id="SSF51445">
    <property type="entry name" value="(Trans)glycosidases"/>
    <property type="match status" value="1"/>
</dbReference>
<feature type="active site" description="Nucleophile" evidence="9">
    <location>
        <position position="264"/>
    </location>
</feature>
<organism evidence="13 14">
    <name type="scientific">Marivirga atlantica</name>
    <dbReference type="NCBI Taxonomy" id="1548457"/>
    <lineage>
        <taxon>Bacteria</taxon>
        <taxon>Pseudomonadati</taxon>
        <taxon>Bacteroidota</taxon>
        <taxon>Cytophagia</taxon>
        <taxon>Cytophagales</taxon>
        <taxon>Marivirgaceae</taxon>
        <taxon>Marivirga</taxon>
    </lineage>
</organism>
<dbReference type="PROSITE" id="PS00591">
    <property type="entry name" value="GH10_1"/>
    <property type="match status" value="1"/>
</dbReference>
<comment type="caution">
    <text evidence="13">The sequence shown here is derived from an EMBL/GenBank/DDBJ whole genome shotgun (WGS) entry which is preliminary data.</text>
</comment>
<dbReference type="PANTHER" id="PTHR31490:SF88">
    <property type="entry name" value="BETA-XYLANASE"/>
    <property type="match status" value="1"/>
</dbReference>
<evidence type="ECO:0000256" key="9">
    <source>
        <dbReference type="PROSITE-ProRule" id="PRU10061"/>
    </source>
</evidence>
<reference evidence="13" key="1">
    <citation type="submission" date="2021-01" db="EMBL/GenBank/DDBJ databases">
        <title>Marivirga sp. nov., isolated from intertidal surface sediments.</title>
        <authorList>
            <person name="Zhang M."/>
        </authorList>
    </citation>
    <scope>NUCLEOTIDE SEQUENCE</scope>
    <source>
        <strain evidence="13">SM1354</strain>
    </source>
</reference>
<keyword evidence="8 10" id="KW-0624">Polysaccharide degradation</keyword>
<evidence type="ECO:0000313" key="14">
    <source>
        <dbReference type="Proteomes" id="UP000642920"/>
    </source>
</evidence>
<proteinExistence type="inferred from homology"/>
<dbReference type="RefSeq" id="WP_201919785.1">
    <property type="nucleotide sequence ID" value="NZ_JAERQG010000002.1"/>
</dbReference>
<dbReference type="Proteomes" id="UP000642920">
    <property type="component" value="Unassembled WGS sequence"/>
</dbReference>
<dbReference type="InterPro" id="IPR017853">
    <property type="entry name" value="GH"/>
</dbReference>
<evidence type="ECO:0000256" key="10">
    <source>
        <dbReference type="RuleBase" id="RU361174"/>
    </source>
</evidence>
<dbReference type="InterPro" id="IPR044846">
    <property type="entry name" value="GH10"/>
</dbReference>
<gene>
    <name evidence="13" type="ORF">JKP34_08575</name>
</gene>
<keyword evidence="7 10" id="KW-0326">Glycosidase</keyword>
<comment type="catalytic activity">
    <reaction evidence="1 10">
        <text>Endohydrolysis of (1-&gt;4)-beta-D-xylosidic linkages in xylans.</text>
        <dbReference type="EC" id="3.2.1.8"/>
    </reaction>
</comment>
<evidence type="ECO:0000256" key="4">
    <source>
        <dbReference type="ARBA" id="ARBA00022729"/>
    </source>
</evidence>